<dbReference type="Proteomes" id="UP000039660">
    <property type="component" value="Unassembled WGS sequence"/>
</dbReference>
<name>A0A0T7GWL2_NEOGA</name>
<dbReference type="Pfam" id="PF04214">
    <property type="entry name" value="DUF411"/>
    <property type="match status" value="1"/>
</dbReference>
<feature type="chain" id="PRO_5006683674" evidence="1">
    <location>
        <begin position="22"/>
        <end position="149"/>
    </location>
</feature>
<feature type="signal peptide" evidence="1">
    <location>
        <begin position="1"/>
        <end position="21"/>
    </location>
</feature>
<dbReference type="InterPro" id="IPR007332">
    <property type="entry name" value="DUF411"/>
</dbReference>
<sequence length="149" mass="15764">MRRRQFICMAASVVFVPRAAAAKGAKMIVHKDPYCGCCGAWASAYEASGFKVTTRNEDDMDAVKSGLGVPASVHGCHTATVDGYYLEGHVPLEAAEKLLRERPALAGLAVAGMPRGSLGMGEDPGASYDVMAVPRDGGQTYVYLAIRPK</sequence>
<keyword evidence="1" id="KW-0732">Signal</keyword>
<protein>
    <submittedName>
        <fullName evidence="2">Putative metal-binding protein</fullName>
    </submittedName>
</protein>
<evidence type="ECO:0000313" key="2">
    <source>
        <dbReference type="EMBL" id="CDZ51626.1"/>
    </source>
</evidence>
<proteinExistence type="predicted"/>
<evidence type="ECO:0000256" key="1">
    <source>
        <dbReference type="SAM" id="SignalP"/>
    </source>
</evidence>
<evidence type="ECO:0000313" key="3">
    <source>
        <dbReference type="Proteomes" id="UP000039660"/>
    </source>
</evidence>
<dbReference type="AlphaFoldDB" id="A0A0T7GWL2"/>
<dbReference type="RefSeq" id="WP_046636949.1">
    <property type="nucleotide sequence ID" value="NZ_CCRK01000010.1"/>
</dbReference>
<organism evidence="2 3">
    <name type="scientific">Neorhizobium galegae bv. officinalis</name>
    <dbReference type="NCBI Taxonomy" id="323656"/>
    <lineage>
        <taxon>Bacteria</taxon>
        <taxon>Pseudomonadati</taxon>
        <taxon>Pseudomonadota</taxon>
        <taxon>Alphaproteobacteria</taxon>
        <taxon>Hyphomicrobiales</taxon>
        <taxon>Rhizobiaceae</taxon>
        <taxon>Rhizobium/Agrobacterium group</taxon>
        <taxon>Neorhizobium</taxon>
    </lineage>
</organism>
<accession>A0A0T7GWL2</accession>
<gene>
    <name evidence="2" type="ORF">NGAL_HAMBI1189_40750</name>
</gene>
<reference evidence="2 3" key="1">
    <citation type="submission" date="2014-08" db="EMBL/GenBank/DDBJ databases">
        <authorList>
            <person name="Chen Y.-H."/>
        </authorList>
    </citation>
    <scope>NUCLEOTIDE SEQUENCE [LARGE SCALE GENOMIC DNA]</scope>
</reference>
<dbReference type="EMBL" id="CCRK01000010">
    <property type="protein sequence ID" value="CDZ51626.1"/>
    <property type="molecule type" value="Genomic_DNA"/>
</dbReference>